<dbReference type="OrthoDB" id="10044445at2759"/>
<sequence>MWKCKECDAQVTTRSLLLNHYRLNHGHFGRRHPYPCTYLKCPCTFKTWNALRSHLCRSHVDHTSQRSVDSTTFSCHHCSRSGIASLRELLIHINSHLKKHETIYCVFNNCSFQTNLYGTYQTHKNRKHSTFTLDDFKEGIVIRDSNVDSLNCSSRDPHLTQSDEFLYDSDREDDVLVVEKEDLHKVVEQKLALILLKLENCFHVPSAAVDQLLSELHYLLGSALVPVSHNILVDFFNNHNLQLDQLLIKELGCALGSSNPFSKALGKDGLLATSFKRKQYYKHNFNIVDPVQYILDAKAKRSFQYVPLLKILHQLLNQTNVFIKVEERRRQQQIVSDHLKYRFFEDGQYYKNNYFLSGEELRISVCLYVDD</sequence>
<dbReference type="KEGG" id="alim:106517106"/>
<reference evidence="4" key="1">
    <citation type="submission" date="2025-08" db="UniProtKB">
        <authorList>
            <consortium name="RefSeq"/>
        </authorList>
    </citation>
    <scope>IDENTIFICATION</scope>
</reference>
<dbReference type="GO" id="GO:0008270">
    <property type="term" value="F:zinc ion binding"/>
    <property type="evidence" value="ECO:0007669"/>
    <property type="project" value="UniProtKB-KW"/>
</dbReference>
<proteinExistence type="predicted"/>
<keyword evidence="1" id="KW-0862">Zinc</keyword>
<evidence type="ECO:0000256" key="1">
    <source>
        <dbReference type="PROSITE-ProRule" id="PRU00042"/>
    </source>
</evidence>
<evidence type="ECO:0000313" key="3">
    <source>
        <dbReference type="Proteomes" id="UP000192220"/>
    </source>
</evidence>
<dbReference type="RefSeq" id="XP_013863274.1">
    <property type="nucleotide sequence ID" value="XM_014007820.1"/>
</dbReference>
<dbReference type="SMART" id="SM00355">
    <property type="entry name" value="ZnF_C2H2"/>
    <property type="match status" value="4"/>
</dbReference>
<dbReference type="Proteomes" id="UP000192220">
    <property type="component" value="Unplaced"/>
</dbReference>
<dbReference type="GeneID" id="106517106"/>
<name>A0A2I4B6B7_AUSLI</name>
<evidence type="ECO:0000259" key="2">
    <source>
        <dbReference type="PROSITE" id="PS50157"/>
    </source>
</evidence>
<dbReference type="InterPro" id="IPR013087">
    <property type="entry name" value="Znf_C2H2_type"/>
</dbReference>
<accession>A0A2I4B6B7</accession>
<keyword evidence="3" id="KW-1185">Reference proteome</keyword>
<dbReference type="PROSITE" id="PS00028">
    <property type="entry name" value="ZINC_FINGER_C2H2_1"/>
    <property type="match status" value="2"/>
</dbReference>
<protein>
    <submittedName>
        <fullName evidence="4">Uncharacterized protein LOC106517106</fullName>
    </submittedName>
</protein>
<feature type="domain" description="C2H2-type" evidence="2">
    <location>
        <begin position="2"/>
        <end position="32"/>
    </location>
</feature>
<gene>
    <name evidence="4" type="primary">LOC106517106</name>
</gene>
<dbReference type="PROSITE" id="PS50157">
    <property type="entry name" value="ZINC_FINGER_C2H2_2"/>
    <property type="match status" value="2"/>
</dbReference>
<dbReference type="AlphaFoldDB" id="A0A2I4B6B7"/>
<keyword evidence="1" id="KW-0479">Metal-binding</keyword>
<keyword evidence="1" id="KW-0863">Zinc-finger</keyword>
<dbReference type="Gene3D" id="3.30.160.60">
    <property type="entry name" value="Classic Zinc Finger"/>
    <property type="match status" value="1"/>
</dbReference>
<evidence type="ECO:0000313" key="4">
    <source>
        <dbReference type="RefSeq" id="XP_013863274.1"/>
    </source>
</evidence>
<organism evidence="3 4">
    <name type="scientific">Austrofundulus limnaeus</name>
    <name type="common">Annual killifish</name>
    <dbReference type="NCBI Taxonomy" id="52670"/>
    <lineage>
        <taxon>Eukaryota</taxon>
        <taxon>Metazoa</taxon>
        <taxon>Chordata</taxon>
        <taxon>Craniata</taxon>
        <taxon>Vertebrata</taxon>
        <taxon>Euteleostomi</taxon>
        <taxon>Actinopterygii</taxon>
        <taxon>Neopterygii</taxon>
        <taxon>Teleostei</taxon>
        <taxon>Neoteleostei</taxon>
        <taxon>Acanthomorphata</taxon>
        <taxon>Ovalentaria</taxon>
        <taxon>Atherinomorphae</taxon>
        <taxon>Cyprinodontiformes</taxon>
        <taxon>Rivulidae</taxon>
        <taxon>Austrofundulus</taxon>
    </lineage>
</organism>
<dbReference type="InParanoid" id="A0A2I4B6B7"/>
<feature type="domain" description="C2H2-type" evidence="2">
    <location>
        <begin position="34"/>
        <end position="67"/>
    </location>
</feature>